<proteinExistence type="predicted"/>
<dbReference type="InterPro" id="IPR045255">
    <property type="entry name" value="RanBP1-like"/>
</dbReference>
<keyword evidence="5" id="KW-1185">Reference proteome</keyword>
<reference evidence="6" key="2">
    <citation type="submission" date="2020-10" db="UniProtKB">
        <authorList>
            <consortium name="WormBaseParasite"/>
        </authorList>
    </citation>
    <scope>IDENTIFICATION</scope>
</reference>
<evidence type="ECO:0000256" key="2">
    <source>
        <dbReference type="ARBA" id="ARBA00023242"/>
    </source>
</evidence>
<dbReference type="Gene3D" id="2.30.29.30">
    <property type="entry name" value="Pleckstrin-homology domain (PH domain)/Phosphotyrosine-binding domain (PTB)"/>
    <property type="match status" value="1"/>
</dbReference>
<reference evidence="5" key="1">
    <citation type="journal article" date="2013" name="Genetics">
        <title>The draft genome and transcriptome of Panagrellus redivivus are shaped by the harsh demands of a free-living lifestyle.</title>
        <authorList>
            <person name="Srinivasan J."/>
            <person name="Dillman A.R."/>
            <person name="Macchietto M.G."/>
            <person name="Heikkinen L."/>
            <person name="Lakso M."/>
            <person name="Fracchia K.M."/>
            <person name="Antoshechkin I."/>
            <person name="Mortazavi A."/>
            <person name="Wong G."/>
            <person name="Sternberg P.W."/>
        </authorList>
    </citation>
    <scope>NUCLEOTIDE SEQUENCE [LARGE SCALE GENOMIC DNA]</scope>
    <source>
        <strain evidence="5">MT8872</strain>
    </source>
</reference>
<feature type="region of interest" description="Disordered" evidence="3">
    <location>
        <begin position="255"/>
        <end position="306"/>
    </location>
</feature>
<dbReference type="PROSITE" id="PS50196">
    <property type="entry name" value="RANBD1"/>
    <property type="match status" value="1"/>
</dbReference>
<dbReference type="PANTHER" id="PTHR23138">
    <property type="entry name" value="RAN BINDING PROTEIN"/>
    <property type="match status" value="1"/>
</dbReference>
<keyword evidence="2" id="KW-0539">Nucleus</keyword>
<name>A0A7E4VAS6_PANRE</name>
<dbReference type="SUPFAM" id="SSF50729">
    <property type="entry name" value="PH domain-like"/>
    <property type="match status" value="1"/>
</dbReference>
<protein>
    <submittedName>
        <fullName evidence="6">RanBD1 domain-containing protein</fullName>
    </submittedName>
</protein>
<feature type="compositionally biased region" description="Basic and acidic residues" evidence="3">
    <location>
        <begin position="119"/>
        <end position="138"/>
    </location>
</feature>
<comment type="subcellular location">
    <subcellularLocation>
        <location evidence="1">Nucleus</location>
    </subcellularLocation>
</comment>
<dbReference type="CDD" id="cd13180">
    <property type="entry name" value="RanBD_RanBP3"/>
    <property type="match status" value="1"/>
</dbReference>
<dbReference type="PANTHER" id="PTHR23138:SF142">
    <property type="entry name" value="RAN-BINDING PROTEIN 3B-RELATED"/>
    <property type="match status" value="1"/>
</dbReference>
<dbReference type="AlphaFoldDB" id="A0A7E4VAS6"/>
<organism evidence="5 6">
    <name type="scientific">Panagrellus redivivus</name>
    <name type="common">Microworm</name>
    <dbReference type="NCBI Taxonomy" id="6233"/>
    <lineage>
        <taxon>Eukaryota</taxon>
        <taxon>Metazoa</taxon>
        <taxon>Ecdysozoa</taxon>
        <taxon>Nematoda</taxon>
        <taxon>Chromadorea</taxon>
        <taxon>Rhabditida</taxon>
        <taxon>Tylenchina</taxon>
        <taxon>Panagrolaimomorpha</taxon>
        <taxon>Panagrolaimoidea</taxon>
        <taxon>Panagrolaimidae</taxon>
        <taxon>Panagrellus</taxon>
    </lineage>
</organism>
<sequence length="306" mass="32492">MSDTKKAAFAAAASQLFNDTKGGFGSKSFNINISAAPATTTTTGTTNTTATTKSVGFVFGSGLASRVVSAKPKEDVVPTSNNVSDIFSAFAKKNESDFISACKDSPDASTSADWLNDAKAGDEKGKSDDTVVEKPKTGEENEKNILNIASKIFQYDVESKSWKERGPCNLRLNETDESDADGNPKARLVARSSGTQKVLLNSLIFPEMVFESVSEKRIKISAHVPDTDLPQLFLVSSTPSNIGQLSAQLRKRIKEDVKPVGTPTANRKRKVESEARESAEDGAAGDKADADSPNGSSKRAATSDSP</sequence>
<evidence type="ECO:0000256" key="3">
    <source>
        <dbReference type="SAM" id="MobiDB-lite"/>
    </source>
</evidence>
<evidence type="ECO:0000313" key="5">
    <source>
        <dbReference type="Proteomes" id="UP000492821"/>
    </source>
</evidence>
<evidence type="ECO:0000256" key="1">
    <source>
        <dbReference type="ARBA" id="ARBA00004123"/>
    </source>
</evidence>
<dbReference type="InterPro" id="IPR011993">
    <property type="entry name" value="PH-like_dom_sf"/>
</dbReference>
<accession>A0A7E4VAS6</accession>
<dbReference type="GO" id="GO:0005634">
    <property type="term" value="C:nucleus"/>
    <property type="evidence" value="ECO:0007669"/>
    <property type="project" value="UniProtKB-SubCell"/>
</dbReference>
<feature type="domain" description="RanBD1" evidence="4">
    <location>
        <begin position="136"/>
        <end position="211"/>
    </location>
</feature>
<feature type="region of interest" description="Disordered" evidence="3">
    <location>
        <begin position="103"/>
        <end position="138"/>
    </location>
</feature>
<dbReference type="Proteomes" id="UP000492821">
    <property type="component" value="Unassembled WGS sequence"/>
</dbReference>
<dbReference type="Pfam" id="PF00638">
    <property type="entry name" value="Ran_BP1"/>
    <property type="match status" value="1"/>
</dbReference>
<evidence type="ECO:0000259" key="4">
    <source>
        <dbReference type="PROSITE" id="PS50196"/>
    </source>
</evidence>
<feature type="compositionally biased region" description="Polar residues" evidence="3">
    <location>
        <begin position="293"/>
        <end position="306"/>
    </location>
</feature>
<evidence type="ECO:0000313" key="6">
    <source>
        <dbReference type="WBParaSite" id="Pan_g18667.t1"/>
    </source>
</evidence>
<dbReference type="WBParaSite" id="Pan_g18667.t1">
    <property type="protein sequence ID" value="Pan_g18667.t1"/>
    <property type="gene ID" value="Pan_g18667"/>
</dbReference>
<dbReference type="SMART" id="SM00160">
    <property type="entry name" value="RanBD"/>
    <property type="match status" value="1"/>
</dbReference>
<dbReference type="InterPro" id="IPR000156">
    <property type="entry name" value="Ran_bind_dom"/>
</dbReference>
<feature type="compositionally biased region" description="Basic and acidic residues" evidence="3">
    <location>
        <begin position="271"/>
        <end position="290"/>
    </location>
</feature>